<dbReference type="Proteomes" id="UP000789572">
    <property type="component" value="Unassembled WGS sequence"/>
</dbReference>
<sequence length="45" mass="5090">NQLTQLFLPTKDSDKLTVLGVQSNSFLESDLSVFSKLTNLEELYL</sequence>
<name>A0A9N9HCZ9_9GLOM</name>
<comment type="caution">
    <text evidence="1">The sequence shown here is derived from an EMBL/GenBank/DDBJ whole genome shotgun (WGS) entry which is preliminary data.</text>
</comment>
<proteinExistence type="predicted"/>
<feature type="non-terminal residue" evidence="1">
    <location>
        <position position="45"/>
    </location>
</feature>
<feature type="non-terminal residue" evidence="1">
    <location>
        <position position="1"/>
    </location>
</feature>
<keyword evidence="2" id="KW-1185">Reference proteome</keyword>
<organism evidence="1 2">
    <name type="scientific">Paraglomus occultum</name>
    <dbReference type="NCBI Taxonomy" id="144539"/>
    <lineage>
        <taxon>Eukaryota</taxon>
        <taxon>Fungi</taxon>
        <taxon>Fungi incertae sedis</taxon>
        <taxon>Mucoromycota</taxon>
        <taxon>Glomeromycotina</taxon>
        <taxon>Glomeromycetes</taxon>
        <taxon>Paraglomerales</taxon>
        <taxon>Paraglomeraceae</taxon>
        <taxon>Paraglomus</taxon>
    </lineage>
</organism>
<dbReference type="AlphaFoldDB" id="A0A9N9HCZ9"/>
<gene>
    <name evidence="1" type="ORF">POCULU_LOCUS10964</name>
</gene>
<protein>
    <submittedName>
        <fullName evidence="1">4981_t:CDS:1</fullName>
    </submittedName>
</protein>
<dbReference type="EMBL" id="CAJVPJ010006749">
    <property type="protein sequence ID" value="CAG8670900.1"/>
    <property type="molecule type" value="Genomic_DNA"/>
</dbReference>
<accession>A0A9N9HCZ9</accession>
<evidence type="ECO:0000313" key="1">
    <source>
        <dbReference type="EMBL" id="CAG8670900.1"/>
    </source>
</evidence>
<reference evidence="1" key="1">
    <citation type="submission" date="2021-06" db="EMBL/GenBank/DDBJ databases">
        <authorList>
            <person name="Kallberg Y."/>
            <person name="Tangrot J."/>
            <person name="Rosling A."/>
        </authorList>
    </citation>
    <scope>NUCLEOTIDE SEQUENCE</scope>
    <source>
        <strain evidence="1">IA702</strain>
    </source>
</reference>
<evidence type="ECO:0000313" key="2">
    <source>
        <dbReference type="Proteomes" id="UP000789572"/>
    </source>
</evidence>